<gene>
    <name evidence="1" type="ORF">O6H91_11G105200</name>
</gene>
<organism evidence="1 2">
    <name type="scientific">Diphasiastrum complanatum</name>
    <name type="common">Issler's clubmoss</name>
    <name type="synonym">Lycopodium complanatum</name>
    <dbReference type="NCBI Taxonomy" id="34168"/>
    <lineage>
        <taxon>Eukaryota</taxon>
        <taxon>Viridiplantae</taxon>
        <taxon>Streptophyta</taxon>
        <taxon>Embryophyta</taxon>
        <taxon>Tracheophyta</taxon>
        <taxon>Lycopodiopsida</taxon>
        <taxon>Lycopodiales</taxon>
        <taxon>Lycopodiaceae</taxon>
        <taxon>Lycopodioideae</taxon>
        <taxon>Diphasiastrum</taxon>
    </lineage>
</organism>
<evidence type="ECO:0000313" key="2">
    <source>
        <dbReference type="Proteomes" id="UP001162992"/>
    </source>
</evidence>
<dbReference type="Proteomes" id="UP001162992">
    <property type="component" value="Chromosome 11"/>
</dbReference>
<proteinExistence type="predicted"/>
<sequence length="580" mass="64382">MAQEKPFRASSGLLCAKQWEQLLRPALNPYNNSVSKQDSTELKIAWLQAKIHIKNLKRRLDKSCVVPPAAEDSLRAVAVSLQKGTDGMSSWSIADLTLGLYKLARRHNREGAADTIDGCLVESIEELQEISHWLQWVLAAYSKDTQSLADSLKLKKHQIIRHVPTSAILKPAFYIAVDNIRKCVVMCIRGTQAATDVLTDLNLHGEQIEGGYAHAGMLAAARRFHDNEGHILRDLLVANQGYRLVLVGHSLGAGTAGLLCMLLRGTIRAGQHCVLTSEVARSNIICWGFGCPPCMDRRLAKQTSYIRNVVLQDDMVPRLCPAALEGLRSEILETDWNQALDDSSKTKRMIDLVRSTYSALGKIEPSLGLEKGYLYDHAKKYGHAVIVATQRGMVSSLVKAQHGGHGAIAQKVASFISLEVSSRSGVLPVSQDYRTGHAYASALEIAETAKDLLEMRRLIVPGIIYHILRKPLEHGDNLYSQYMEIRASKTHVRKDNNLEMNNRNIMFEKNQQESRNGNEAIKNVTDTISQYMVVRNDDPSSNFKRIILSSKSLSDHSLYTCRAAIVDATRLISDSTASFT</sequence>
<accession>A0ACC2CCD2</accession>
<protein>
    <submittedName>
        <fullName evidence="1">Uncharacterized protein</fullName>
    </submittedName>
</protein>
<comment type="caution">
    <text evidence="1">The sequence shown here is derived from an EMBL/GenBank/DDBJ whole genome shotgun (WGS) entry which is preliminary data.</text>
</comment>
<keyword evidence="2" id="KW-1185">Reference proteome</keyword>
<name>A0ACC2CCD2_DIPCM</name>
<evidence type="ECO:0000313" key="1">
    <source>
        <dbReference type="EMBL" id="KAJ7539683.1"/>
    </source>
</evidence>
<reference evidence="2" key="1">
    <citation type="journal article" date="2024" name="Proc. Natl. Acad. Sci. U.S.A.">
        <title>Extraordinary preservation of gene collinearity over three hundred million years revealed in homosporous lycophytes.</title>
        <authorList>
            <person name="Li C."/>
            <person name="Wickell D."/>
            <person name="Kuo L.Y."/>
            <person name="Chen X."/>
            <person name="Nie B."/>
            <person name="Liao X."/>
            <person name="Peng D."/>
            <person name="Ji J."/>
            <person name="Jenkins J."/>
            <person name="Williams M."/>
            <person name="Shu S."/>
            <person name="Plott C."/>
            <person name="Barry K."/>
            <person name="Rajasekar S."/>
            <person name="Grimwood J."/>
            <person name="Han X."/>
            <person name="Sun S."/>
            <person name="Hou Z."/>
            <person name="He W."/>
            <person name="Dai G."/>
            <person name="Sun C."/>
            <person name="Schmutz J."/>
            <person name="Leebens-Mack J.H."/>
            <person name="Li F.W."/>
            <person name="Wang L."/>
        </authorList>
    </citation>
    <scope>NUCLEOTIDE SEQUENCE [LARGE SCALE GENOMIC DNA]</scope>
    <source>
        <strain evidence="2">cv. PW_Plant_1</strain>
    </source>
</reference>
<dbReference type="EMBL" id="CM055102">
    <property type="protein sequence ID" value="KAJ7539683.1"/>
    <property type="molecule type" value="Genomic_DNA"/>
</dbReference>